<evidence type="ECO:0000313" key="8">
    <source>
        <dbReference type="Proteomes" id="UP001465755"/>
    </source>
</evidence>
<gene>
    <name evidence="7" type="ORF">WJX73_009658</name>
</gene>
<dbReference type="AlphaFoldDB" id="A0AAW1Q171"/>
<evidence type="ECO:0000313" key="7">
    <source>
        <dbReference type="EMBL" id="KAK9814032.1"/>
    </source>
</evidence>
<evidence type="ECO:0000256" key="5">
    <source>
        <dbReference type="ARBA" id="ARBA00023211"/>
    </source>
</evidence>
<dbReference type="Pfam" id="PF00557">
    <property type="entry name" value="Peptidase_M24"/>
    <property type="match status" value="1"/>
</dbReference>
<dbReference type="InterPro" id="IPR000994">
    <property type="entry name" value="Pept_M24"/>
</dbReference>
<keyword evidence="4" id="KW-0378">Hydrolase</keyword>
<comment type="cofactor">
    <cofactor evidence="1">
        <name>Mn(2+)</name>
        <dbReference type="ChEBI" id="CHEBI:29035"/>
    </cofactor>
</comment>
<keyword evidence="5" id="KW-0464">Manganese</keyword>
<dbReference type="Pfam" id="PF05195">
    <property type="entry name" value="AMP_N"/>
    <property type="match status" value="1"/>
</dbReference>
<evidence type="ECO:0000256" key="2">
    <source>
        <dbReference type="ARBA" id="ARBA00008766"/>
    </source>
</evidence>
<dbReference type="InterPro" id="IPR052433">
    <property type="entry name" value="X-Pro_dipept-like"/>
</dbReference>
<dbReference type="Proteomes" id="UP001465755">
    <property type="component" value="Unassembled WGS sequence"/>
</dbReference>
<dbReference type="GO" id="GO:0006508">
    <property type="term" value="P:proteolysis"/>
    <property type="evidence" value="ECO:0007669"/>
    <property type="project" value="TreeGrafter"/>
</dbReference>
<evidence type="ECO:0000256" key="3">
    <source>
        <dbReference type="ARBA" id="ARBA00022723"/>
    </source>
</evidence>
<dbReference type="InterPro" id="IPR029149">
    <property type="entry name" value="Creatin/AminoP/Spt16_N"/>
</dbReference>
<dbReference type="GO" id="GO:0030145">
    <property type="term" value="F:manganese ion binding"/>
    <property type="evidence" value="ECO:0007669"/>
    <property type="project" value="InterPro"/>
</dbReference>
<proteinExistence type="inferred from homology"/>
<comment type="similarity">
    <text evidence="2">Belongs to the peptidase M24B family.</text>
</comment>
<sequence length="481" mass="52423">MALLRRYAARLRSQIAGRGFAGQPLPETHPELLNEGELTPGLAATEYAHRRKQLAHALPPGCLALVPAAPTVHMSPGGPIPYPYRQDAEFLYLTGLTQQGVAVIESTSSSAQGKFTLFLPTPTDAEAVWNGRRVTCDTAIARFGADAAYPISQLPQQLHPLVARAPLVFFDANRHVHNPLLLDGISTASPAATELHMLAAQGRIKSLRALTHNFRWIKSPAEVELMRQSASVAAGAIGHCIRSTWPGIQERQLEALFEFKSKWSGAQRNAYPPVVASGLDATTIHYARNDKVVRDGQLMLMDAGCEMNGYVSDITRTWPVSGSFSPPQRDIYQLVLHVHGQCIAECRPGQTLKAIHQKAVRLLSEGVKDLGLFPSLSVDAIERSAYRQCFSHAIGHWLGMDTHDVASVPHDRHLQPGVVLTIEPGLYFSKDPKYGHYGGIGVRIEDDVAVTSGEPCVLSDAVPVGLEQIEQLVGSSMHTYR</sequence>
<dbReference type="SUPFAM" id="SSF53092">
    <property type="entry name" value="Creatinase/prolidase N-terminal domain"/>
    <property type="match status" value="1"/>
</dbReference>
<evidence type="ECO:0000256" key="1">
    <source>
        <dbReference type="ARBA" id="ARBA00001936"/>
    </source>
</evidence>
<dbReference type="Gene3D" id="3.90.230.10">
    <property type="entry name" value="Creatinase/methionine aminopeptidase superfamily"/>
    <property type="match status" value="1"/>
</dbReference>
<keyword evidence="3" id="KW-0479">Metal-binding</keyword>
<reference evidence="7 8" key="1">
    <citation type="journal article" date="2024" name="Nat. Commun.">
        <title>Phylogenomics reveals the evolutionary origins of lichenization in chlorophyte algae.</title>
        <authorList>
            <person name="Puginier C."/>
            <person name="Libourel C."/>
            <person name="Otte J."/>
            <person name="Skaloud P."/>
            <person name="Haon M."/>
            <person name="Grisel S."/>
            <person name="Petersen M."/>
            <person name="Berrin J.G."/>
            <person name="Delaux P.M."/>
            <person name="Dal Grande F."/>
            <person name="Keller J."/>
        </authorList>
    </citation>
    <scope>NUCLEOTIDE SEQUENCE [LARGE SCALE GENOMIC DNA]</scope>
    <source>
        <strain evidence="7 8">SAG 2036</strain>
    </source>
</reference>
<accession>A0AAW1Q171</accession>
<dbReference type="EMBL" id="JALJOQ010000002">
    <property type="protein sequence ID" value="KAK9814032.1"/>
    <property type="molecule type" value="Genomic_DNA"/>
</dbReference>
<protein>
    <recommendedName>
        <fullName evidence="6">Aminopeptidase P N-terminal domain-containing protein</fullName>
    </recommendedName>
</protein>
<evidence type="ECO:0000259" key="6">
    <source>
        <dbReference type="SMART" id="SM01011"/>
    </source>
</evidence>
<name>A0AAW1Q171_9CHLO</name>
<feature type="domain" description="Aminopeptidase P N-terminal" evidence="6">
    <location>
        <begin position="42"/>
        <end position="178"/>
    </location>
</feature>
<dbReference type="SMART" id="SM01011">
    <property type="entry name" value="AMP_N"/>
    <property type="match status" value="1"/>
</dbReference>
<dbReference type="PANTHER" id="PTHR43226:SF4">
    <property type="entry name" value="XAA-PRO AMINOPEPTIDASE 3"/>
    <property type="match status" value="1"/>
</dbReference>
<dbReference type="Gene3D" id="3.40.350.10">
    <property type="entry name" value="Creatinase/prolidase N-terminal domain"/>
    <property type="match status" value="1"/>
</dbReference>
<evidence type="ECO:0000256" key="4">
    <source>
        <dbReference type="ARBA" id="ARBA00022801"/>
    </source>
</evidence>
<dbReference type="InterPro" id="IPR036005">
    <property type="entry name" value="Creatinase/aminopeptidase-like"/>
</dbReference>
<keyword evidence="8" id="KW-1185">Reference proteome</keyword>
<dbReference type="GO" id="GO:0005739">
    <property type="term" value="C:mitochondrion"/>
    <property type="evidence" value="ECO:0007669"/>
    <property type="project" value="TreeGrafter"/>
</dbReference>
<dbReference type="CDD" id="cd01087">
    <property type="entry name" value="Prolidase"/>
    <property type="match status" value="1"/>
</dbReference>
<dbReference type="GO" id="GO:0070006">
    <property type="term" value="F:metalloaminopeptidase activity"/>
    <property type="evidence" value="ECO:0007669"/>
    <property type="project" value="InterPro"/>
</dbReference>
<dbReference type="InterPro" id="IPR007865">
    <property type="entry name" value="Aminopep_P_N"/>
</dbReference>
<comment type="caution">
    <text evidence="7">The sequence shown here is derived from an EMBL/GenBank/DDBJ whole genome shotgun (WGS) entry which is preliminary data.</text>
</comment>
<dbReference type="PANTHER" id="PTHR43226">
    <property type="entry name" value="XAA-PRO AMINOPEPTIDASE 3"/>
    <property type="match status" value="1"/>
</dbReference>
<dbReference type="SUPFAM" id="SSF55920">
    <property type="entry name" value="Creatinase/aminopeptidase"/>
    <property type="match status" value="1"/>
</dbReference>
<organism evidence="7 8">
    <name type="scientific">Symbiochloris irregularis</name>
    <dbReference type="NCBI Taxonomy" id="706552"/>
    <lineage>
        <taxon>Eukaryota</taxon>
        <taxon>Viridiplantae</taxon>
        <taxon>Chlorophyta</taxon>
        <taxon>core chlorophytes</taxon>
        <taxon>Trebouxiophyceae</taxon>
        <taxon>Trebouxiales</taxon>
        <taxon>Trebouxiaceae</taxon>
        <taxon>Symbiochloris</taxon>
    </lineage>
</organism>